<protein>
    <submittedName>
        <fullName evidence="1">Uncharacterized protein</fullName>
    </submittedName>
</protein>
<dbReference type="EMBL" id="CADEPM010000006">
    <property type="protein sequence ID" value="CAB3407504.1"/>
    <property type="molecule type" value="Genomic_DNA"/>
</dbReference>
<organism evidence="1 2">
    <name type="scientific">Caenorhabditis bovis</name>
    <dbReference type="NCBI Taxonomy" id="2654633"/>
    <lineage>
        <taxon>Eukaryota</taxon>
        <taxon>Metazoa</taxon>
        <taxon>Ecdysozoa</taxon>
        <taxon>Nematoda</taxon>
        <taxon>Chromadorea</taxon>
        <taxon>Rhabditida</taxon>
        <taxon>Rhabditina</taxon>
        <taxon>Rhabditomorpha</taxon>
        <taxon>Rhabditoidea</taxon>
        <taxon>Rhabditidae</taxon>
        <taxon>Peloderinae</taxon>
        <taxon>Caenorhabditis</taxon>
    </lineage>
</organism>
<dbReference type="Proteomes" id="UP000494206">
    <property type="component" value="Unassembled WGS sequence"/>
</dbReference>
<reference evidence="1 2" key="1">
    <citation type="submission" date="2020-04" db="EMBL/GenBank/DDBJ databases">
        <authorList>
            <person name="Laetsch R D."/>
            <person name="Stevens L."/>
            <person name="Kumar S."/>
            <person name="Blaxter L. M."/>
        </authorList>
    </citation>
    <scope>NUCLEOTIDE SEQUENCE [LARGE SCALE GENOMIC DNA]</scope>
</reference>
<dbReference type="InterPro" id="IPR053729">
    <property type="entry name" value="MAD2L1BP_domain_sf"/>
</dbReference>
<proteinExistence type="predicted"/>
<evidence type="ECO:0000313" key="2">
    <source>
        <dbReference type="Proteomes" id="UP000494206"/>
    </source>
</evidence>
<keyword evidence="2" id="KW-1185">Reference proteome</keyword>
<name>A0A8S1F1L6_9PELO</name>
<comment type="caution">
    <text evidence="1">The sequence shown here is derived from an EMBL/GenBank/DDBJ whole genome shotgun (WGS) entry which is preliminary data.</text>
</comment>
<evidence type="ECO:0000313" key="1">
    <source>
        <dbReference type="EMBL" id="CAB3407504.1"/>
    </source>
</evidence>
<dbReference type="OrthoDB" id="5828773at2759"/>
<dbReference type="Gene3D" id="3.30.900.20">
    <property type="match status" value="1"/>
</dbReference>
<sequence>MYFASPLKGRLPPSHLFRKSAPSHTTLKCLGKSAISFRKWRNISKVHGFVSMPISSLLEAPPAGLRRTLSSFEQIRNELRNVFRSKHRRSIQEVAIVIGKSTIRPVLTYRIPLEICESDDSTNENCGDTCGELNDVERRRINRDLFLLSQNVDKQEKHCRERNNRMFIYILGSDGMVGEEMEEDDPVFEKAPIRHYTFAHQKCNCEKKWNPSTSGQRWLRITPFVVHGKE</sequence>
<gene>
    <name evidence="1" type="ORF">CBOVIS_LOCUS9424</name>
</gene>
<accession>A0A8S1F1L6</accession>
<dbReference type="AlphaFoldDB" id="A0A8S1F1L6"/>